<evidence type="ECO:0000256" key="1">
    <source>
        <dbReference type="SAM" id="MobiDB-lite"/>
    </source>
</evidence>
<reference evidence="3" key="1">
    <citation type="journal article" date="2019" name="Int. J. Syst. Evol. Microbiol.">
        <title>The Global Catalogue of Microorganisms (GCM) 10K type strain sequencing project: providing services to taxonomists for standard genome sequencing and annotation.</title>
        <authorList>
            <consortium name="The Broad Institute Genomics Platform"/>
            <consortium name="The Broad Institute Genome Sequencing Center for Infectious Disease"/>
            <person name="Wu L."/>
            <person name="Ma J."/>
        </authorList>
    </citation>
    <scope>NUCLEOTIDE SEQUENCE [LARGE SCALE GENOMIC DNA]</scope>
    <source>
        <strain evidence="3">CGMCC 4.7093</strain>
    </source>
</reference>
<name>A0ABV9YNC9_9PSEU</name>
<sequence length="140" mass="14736">MSVPRPPGPPVQASDPARLSTGQVLPRRAVEMPSGGSFSVDLERAPQTIRELESARDQLAELMVVAVRLGKVDPGTSDEVSRDAASVLGAVATGGQGSLLWALRSGVDRLNLLIDAVRAEIATYRNAEVANRYGFGPSQA</sequence>
<gene>
    <name evidence="2" type="ORF">ACFPBZ_14785</name>
</gene>
<feature type="compositionally biased region" description="Pro residues" evidence="1">
    <location>
        <begin position="1"/>
        <end position="10"/>
    </location>
</feature>
<proteinExistence type="predicted"/>
<evidence type="ECO:0008006" key="4">
    <source>
        <dbReference type="Google" id="ProtNLM"/>
    </source>
</evidence>
<evidence type="ECO:0000313" key="2">
    <source>
        <dbReference type="EMBL" id="MFC5063484.1"/>
    </source>
</evidence>
<protein>
    <recommendedName>
        <fullName evidence="4">PE domain-containing protein</fullName>
    </recommendedName>
</protein>
<accession>A0ABV9YNC9</accession>
<feature type="region of interest" description="Disordered" evidence="1">
    <location>
        <begin position="1"/>
        <end position="23"/>
    </location>
</feature>
<keyword evidence="3" id="KW-1185">Reference proteome</keyword>
<comment type="caution">
    <text evidence="2">The sequence shown here is derived from an EMBL/GenBank/DDBJ whole genome shotgun (WGS) entry which is preliminary data.</text>
</comment>
<dbReference type="EMBL" id="JBHSIV010000014">
    <property type="protein sequence ID" value="MFC5063484.1"/>
    <property type="molecule type" value="Genomic_DNA"/>
</dbReference>
<organism evidence="2 3">
    <name type="scientific">Actinomycetospora atypica</name>
    <dbReference type="NCBI Taxonomy" id="1290095"/>
    <lineage>
        <taxon>Bacteria</taxon>
        <taxon>Bacillati</taxon>
        <taxon>Actinomycetota</taxon>
        <taxon>Actinomycetes</taxon>
        <taxon>Pseudonocardiales</taxon>
        <taxon>Pseudonocardiaceae</taxon>
        <taxon>Actinomycetospora</taxon>
    </lineage>
</organism>
<dbReference type="RefSeq" id="WP_378036832.1">
    <property type="nucleotide sequence ID" value="NZ_JBHSIV010000014.1"/>
</dbReference>
<evidence type="ECO:0000313" key="3">
    <source>
        <dbReference type="Proteomes" id="UP001595947"/>
    </source>
</evidence>
<dbReference type="Proteomes" id="UP001595947">
    <property type="component" value="Unassembled WGS sequence"/>
</dbReference>